<dbReference type="InterPro" id="IPR016186">
    <property type="entry name" value="C-type_lectin-like/link_sf"/>
</dbReference>
<evidence type="ECO:0000313" key="3">
    <source>
        <dbReference type="EMBL" id="KAL3318764.1"/>
    </source>
</evidence>
<proteinExistence type="predicted"/>
<keyword evidence="4" id="KW-1185">Reference proteome</keyword>
<dbReference type="InterPro" id="IPR001304">
    <property type="entry name" value="C-type_lectin-like"/>
</dbReference>
<reference evidence="3 4" key="1">
    <citation type="submission" date="2024-11" db="EMBL/GenBank/DDBJ databases">
        <title>Adaptive evolution of stress response genes in parasites aligns with host niche diversity.</title>
        <authorList>
            <person name="Hahn C."/>
            <person name="Resl P."/>
        </authorList>
    </citation>
    <scope>NUCLEOTIDE SEQUENCE [LARGE SCALE GENOMIC DNA]</scope>
    <source>
        <strain evidence="3">EGGRZ-B1_66</strain>
        <tissue evidence="3">Body</tissue>
    </source>
</reference>
<protein>
    <recommendedName>
        <fullName evidence="2">C-type lectin domain-containing protein</fullName>
    </recommendedName>
</protein>
<dbReference type="SUPFAM" id="SSF56436">
    <property type="entry name" value="C-type lectin-like"/>
    <property type="match status" value="1"/>
</dbReference>
<comment type="caution">
    <text evidence="3">The sequence shown here is derived from an EMBL/GenBank/DDBJ whole genome shotgun (WGS) entry which is preliminary data.</text>
</comment>
<dbReference type="Gene3D" id="3.10.100.10">
    <property type="entry name" value="Mannose-Binding Protein A, subunit A"/>
    <property type="match status" value="1"/>
</dbReference>
<evidence type="ECO:0000256" key="1">
    <source>
        <dbReference type="SAM" id="SignalP"/>
    </source>
</evidence>
<dbReference type="PROSITE" id="PS50041">
    <property type="entry name" value="C_TYPE_LECTIN_2"/>
    <property type="match status" value="1"/>
</dbReference>
<gene>
    <name evidence="3" type="ORF">Ciccas_002573</name>
</gene>
<dbReference type="InterPro" id="IPR016187">
    <property type="entry name" value="CTDL_fold"/>
</dbReference>
<evidence type="ECO:0000313" key="4">
    <source>
        <dbReference type="Proteomes" id="UP001626550"/>
    </source>
</evidence>
<dbReference type="Pfam" id="PF00059">
    <property type="entry name" value="Lectin_C"/>
    <property type="match status" value="1"/>
</dbReference>
<organism evidence="3 4">
    <name type="scientific">Cichlidogyrus casuarinus</name>
    <dbReference type="NCBI Taxonomy" id="1844966"/>
    <lineage>
        <taxon>Eukaryota</taxon>
        <taxon>Metazoa</taxon>
        <taxon>Spiralia</taxon>
        <taxon>Lophotrochozoa</taxon>
        <taxon>Platyhelminthes</taxon>
        <taxon>Monogenea</taxon>
        <taxon>Monopisthocotylea</taxon>
        <taxon>Dactylogyridea</taxon>
        <taxon>Ancyrocephalidae</taxon>
        <taxon>Cichlidogyrus</taxon>
    </lineage>
</organism>
<accession>A0ABD2QGV8</accession>
<name>A0ABD2QGV8_9PLAT</name>
<dbReference type="Proteomes" id="UP001626550">
    <property type="component" value="Unassembled WGS sequence"/>
</dbReference>
<dbReference type="AlphaFoldDB" id="A0ABD2QGV8"/>
<keyword evidence="1" id="KW-0732">Signal</keyword>
<feature type="domain" description="C-type lectin" evidence="2">
    <location>
        <begin position="20"/>
        <end position="136"/>
    </location>
</feature>
<evidence type="ECO:0000259" key="2">
    <source>
        <dbReference type="PROSITE" id="PS50041"/>
    </source>
</evidence>
<sequence length="138" mass="15953">MRFVPLAILLCLFVANSEETGNHAWAIVSDKERTWDEAYHYCLTIGKHMWSPEDTGTPQPIHKPHSEHNYWVGIKRNPNDGERWVDHNGIDQTGNLNWSKNQPDNTGGKENCVHVHEHTDELNDQFCDRKKDMFAACI</sequence>
<feature type="signal peptide" evidence="1">
    <location>
        <begin position="1"/>
        <end position="17"/>
    </location>
</feature>
<dbReference type="EMBL" id="JBJKFK010000206">
    <property type="protein sequence ID" value="KAL3318764.1"/>
    <property type="molecule type" value="Genomic_DNA"/>
</dbReference>
<feature type="chain" id="PRO_5044826950" description="C-type lectin domain-containing protein" evidence="1">
    <location>
        <begin position="18"/>
        <end position="138"/>
    </location>
</feature>